<sequence>MSILSLYKLPILLTETALVWRSYTPPALPTRSEEVKSTGPTKYVDRYVPVLAFLFKLNCALSTVAETALILASHVPDHPLSQTVLSALELIPGGASHIQITSEFLAGAAIAAGGAFLRIACFRRMGKMFTFELALRDEHKLITDGPYGLVRHPSYTGLLLNMVGSAIVHFGTGSWFRECGWFGAVRGRRYMMLWFLFRIVEMTNLTLRTWKEDGMLREQFGDAWKKWARDTPYRLIPFVF</sequence>
<evidence type="ECO:0000313" key="6">
    <source>
        <dbReference type="EMBL" id="TFY78829.1"/>
    </source>
</evidence>
<dbReference type="PANTHER" id="PTHR43847:SF1">
    <property type="entry name" value="BLL3993 PROTEIN"/>
    <property type="match status" value="1"/>
</dbReference>
<keyword evidence="3" id="KW-1133">Transmembrane helix</keyword>
<name>A0A4Y9ZZ86_9AGAM</name>
<dbReference type="Pfam" id="PF04140">
    <property type="entry name" value="ICMT"/>
    <property type="match status" value="1"/>
</dbReference>
<keyword evidence="5" id="KW-0489">Methyltransferase</keyword>
<keyword evidence="7" id="KW-1185">Reference proteome</keyword>
<evidence type="ECO:0000256" key="3">
    <source>
        <dbReference type="ARBA" id="ARBA00022989"/>
    </source>
</evidence>
<keyword evidence="5" id="KW-0808">Transferase</keyword>
<accession>A0A4Y9ZZ86</accession>
<keyword evidence="5" id="KW-0949">S-adenosyl-L-methionine</keyword>
<evidence type="ECO:0000256" key="5">
    <source>
        <dbReference type="RuleBase" id="RU362022"/>
    </source>
</evidence>
<dbReference type="GO" id="GO:0032259">
    <property type="term" value="P:methylation"/>
    <property type="evidence" value="ECO:0007669"/>
    <property type="project" value="UniProtKB-KW"/>
</dbReference>
<comment type="similarity">
    <text evidence="5">Belongs to the class VI-like SAM-binding methyltransferase superfamily. Isoprenylcysteine carboxyl methyltransferase family.</text>
</comment>
<comment type="caution">
    <text evidence="6">The sequence shown here is derived from an EMBL/GenBank/DDBJ whole genome shotgun (WGS) entry which is preliminary data.</text>
</comment>
<evidence type="ECO:0000313" key="7">
    <source>
        <dbReference type="Proteomes" id="UP000298061"/>
    </source>
</evidence>
<evidence type="ECO:0000256" key="4">
    <source>
        <dbReference type="ARBA" id="ARBA00023136"/>
    </source>
</evidence>
<proteinExistence type="inferred from homology"/>
<dbReference type="Proteomes" id="UP000298061">
    <property type="component" value="Unassembled WGS sequence"/>
</dbReference>
<comment type="catalytic activity">
    <reaction evidence="5">
        <text>[protein]-C-terminal S-[(2E,6E)-farnesyl]-L-cysteine + S-adenosyl-L-methionine = [protein]-C-terminal S-[(2E,6E)-farnesyl]-L-cysteine methyl ester + S-adenosyl-L-homocysteine</text>
        <dbReference type="Rhea" id="RHEA:21672"/>
        <dbReference type="Rhea" id="RHEA-COMP:12125"/>
        <dbReference type="Rhea" id="RHEA-COMP:12126"/>
        <dbReference type="ChEBI" id="CHEBI:57856"/>
        <dbReference type="ChEBI" id="CHEBI:59789"/>
        <dbReference type="ChEBI" id="CHEBI:90510"/>
        <dbReference type="ChEBI" id="CHEBI:90511"/>
        <dbReference type="EC" id="2.1.1.100"/>
    </reaction>
</comment>
<dbReference type="STRING" id="135208.A0A4Y9ZZ86"/>
<organism evidence="6 7">
    <name type="scientific">Hericium alpestre</name>
    <dbReference type="NCBI Taxonomy" id="135208"/>
    <lineage>
        <taxon>Eukaryota</taxon>
        <taxon>Fungi</taxon>
        <taxon>Dikarya</taxon>
        <taxon>Basidiomycota</taxon>
        <taxon>Agaricomycotina</taxon>
        <taxon>Agaricomycetes</taxon>
        <taxon>Russulales</taxon>
        <taxon>Hericiaceae</taxon>
        <taxon>Hericium</taxon>
    </lineage>
</organism>
<gene>
    <name evidence="6" type="ORF">EWM64_g5183</name>
</gene>
<dbReference type="EMBL" id="SFCI01000609">
    <property type="protein sequence ID" value="TFY78829.1"/>
    <property type="molecule type" value="Genomic_DNA"/>
</dbReference>
<dbReference type="InterPro" id="IPR007269">
    <property type="entry name" value="ICMT_MeTrfase"/>
</dbReference>
<keyword evidence="5" id="KW-0256">Endoplasmic reticulum</keyword>
<dbReference type="GO" id="GO:0004671">
    <property type="term" value="F:protein C-terminal S-isoprenylcysteine carboxyl O-methyltransferase activity"/>
    <property type="evidence" value="ECO:0007669"/>
    <property type="project" value="UniProtKB-EC"/>
</dbReference>
<keyword evidence="4" id="KW-0472">Membrane</keyword>
<dbReference type="EC" id="2.1.1.100" evidence="5"/>
<dbReference type="GO" id="GO:0005789">
    <property type="term" value="C:endoplasmic reticulum membrane"/>
    <property type="evidence" value="ECO:0007669"/>
    <property type="project" value="UniProtKB-SubCell"/>
</dbReference>
<reference evidence="6 7" key="1">
    <citation type="submission" date="2019-02" db="EMBL/GenBank/DDBJ databases">
        <title>Genome sequencing of the rare red list fungi Hericium alpestre (H. flagellum).</title>
        <authorList>
            <person name="Buettner E."/>
            <person name="Kellner H."/>
        </authorList>
    </citation>
    <scope>NUCLEOTIDE SEQUENCE [LARGE SCALE GENOMIC DNA]</scope>
    <source>
        <strain evidence="6 7">DSM 108284</strain>
    </source>
</reference>
<keyword evidence="2" id="KW-0812">Transmembrane</keyword>
<protein>
    <recommendedName>
        <fullName evidence="5">Protein-S-isoprenylcysteine O-methyltransferase</fullName>
        <ecNumber evidence="5">2.1.1.100</ecNumber>
    </recommendedName>
</protein>
<evidence type="ECO:0000256" key="1">
    <source>
        <dbReference type="ARBA" id="ARBA00004141"/>
    </source>
</evidence>
<dbReference type="InterPro" id="IPR052527">
    <property type="entry name" value="Metal_cation-efflux_comp"/>
</dbReference>
<dbReference type="OrthoDB" id="422086at2759"/>
<dbReference type="Gene3D" id="1.20.120.1630">
    <property type="match status" value="1"/>
</dbReference>
<dbReference type="AlphaFoldDB" id="A0A4Y9ZZ86"/>
<comment type="subcellular location">
    <subcellularLocation>
        <location evidence="5">Endoplasmic reticulum membrane</location>
        <topology evidence="5">Multi-pass membrane protein</topology>
    </subcellularLocation>
    <subcellularLocation>
        <location evidence="1">Membrane</location>
        <topology evidence="1">Multi-pass membrane protein</topology>
    </subcellularLocation>
</comment>
<evidence type="ECO:0000256" key="2">
    <source>
        <dbReference type="ARBA" id="ARBA00022692"/>
    </source>
</evidence>
<dbReference type="PANTHER" id="PTHR43847">
    <property type="entry name" value="BLL3993 PROTEIN"/>
    <property type="match status" value="1"/>
</dbReference>